<dbReference type="InterPro" id="IPR005828">
    <property type="entry name" value="MFS_sugar_transport-like"/>
</dbReference>
<comment type="subcellular location">
    <subcellularLocation>
        <location evidence="1">Membrane</location>
        <topology evidence="1">Multi-pass membrane protein</topology>
    </subcellularLocation>
</comment>
<name>B4N4G5_DROWI</name>
<feature type="transmembrane region" description="Helical" evidence="5">
    <location>
        <begin position="169"/>
        <end position="193"/>
    </location>
</feature>
<accession>B4N4G5</accession>
<evidence type="ECO:0000259" key="6">
    <source>
        <dbReference type="PROSITE" id="PS50850"/>
    </source>
</evidence>
<dbReference type="eggNOG" id="KOG0255">
    <property type="taxonomic scope" value="Eukaryota"/>
</dbReference>
<evidence type="ECO:0000256" key="3">
    <source>
        <dbReference type="ARBA" id="ARBA00022989"/>
    </source>
</evidence>
<dbReference type="STRING" id="7260.B4N4G5"/>
<evidence type="ECO:0000256" key="4">
    <source>
        <dbReference type="ARBA" id="ARBA00023136"/>
    </source>
</evidence>
<keyword evidence="8" id="KW-1185">Reference proteome</keyword>
<feature type="transmembrane region" description="Helical" evidence="5">
    <location>
        <begin position="375"/>
        <end position="396"/>
    </location>
</feature>
<dbReference type="SUPFAM" id="SSF103473">
    <property type="entry name" value="MFS general substrate transporter"/>
    <property type="match status" value="1"/>
</dbReference>
<proteinExistence type="predicted"/>
<keyword evidence="3 5" id="KW-1133">Transmembrane helix</keyword>
<feature type="transmembrane region" description="Helical" evidence="5">
    <location>
        <begin position="222"/>
        <end position="245"/>
    </location>
</feature>
<feature type="transmembrane region" description="Helical" evidence="5">
    <location>
        <begin position="433"/>
        <end position="452"/>
    </location>
</feature>
<feature type="domain" description="Major facilitator superfamily (MFS) profile" evidence="6">
    <location>
        <begin position="116"/>
        <end position="522"/>
    </location>
</feature>
<feature type="transmembrane region" description="Helical" evidence="5">
    <location>
        <begin position="257"/>
        <end position="280"/>
    </location>
</feature>
<evidence type="ECO:0000256" key="5">
    <source>
        <dbReference type="SAM" id="Phobius"/>
    </source>
</evidence>
<evidence type="ECO:0000313" key="8">
    <source>
        <dbReference type="Proteomes" id="UP000007798"/>
    </source>
</evidence>
<feature type="transmembrane region" description="Helical" evidence="5">
    <location>
        <begin position="200"/>
        <end position="216"/>
    </location>
</feature>
<feature type="transmembrane region" description="Helical" evidence="5">
    <location>
        <begin position="286"/>
        <end position="305"/>
    </location>
</feature>
<dbReference type="EMBL" id="CH964095">
    <property type="protein sequence ID" value="EDW79039.2"/>
    <property type="molecule type" value="Genomic_DNA"/>
</dbReference>
<dbReference type="GO" id="GO:0022857">
    <property type="term" value="F:transmembrane transporter activity"/>
    <property type="evidence" value="ECO:0007669"/>
    <property type="project" value="InterPro"/>
</dbReference>
<dbReference type="PROSITE" id="PS00216">
    <property type="entry name" value="SUGAR_TRANSPORT_1"/>
    <property type="match status" value="1"/>
</dbReference>
<sequence>MKLEKIPVEKISTPTPTATTTTTAEDTHLDDIIIRIGQFGRYQICLYILLCLPIVCNAFYSISYIFTASSVDHRCNISQCDNLESTYYTSASFLNFTIPQEKGMGTASAWDQCSHFAFAKTIISLQNESECLAQNFNRRHRVPCEEGYQVSQDERTIASEFGIFCSDRWQLSMVGTVNNIGQFVGIPLGGYLADRYGRKTILVVAGVLSAFAGLARSHAPNYYSFLCLEFLDMAVGSTLFPTAFLMAIELVGPKHRVVAATVISLTYGLAEAGLGYLASYIRDWRILLRVLYTPALLHLLFICLLPESVRWLLSQSQETDAKNTLRKAARVNRKSLPEQHLSELMRSNRQLVAQSAASGGHYTVQQIFHALGWRIAQCCFVWFIHTLLALGLSLNSNSLSGGNKFENFSITGFMQIPGIIFGTILMHRLGRRWALTSLMSSCGIFLLMVMAFEEDYPLIASCLYFLAKMNSTGSFMVLYFFTSEIFPTNCRNSLLSFCSMVGRFGSMLAPQTPLLPLPPFTL</sequence>
<protein>
    <recommendedName>
        <fullName evidence="6">Major facilitator superfamily (MFS) profile domain-containing protein</fullName>
    </recommendedName>
</protein>
<keyword evidence="4 5" id="KW-0472">Membrane</keyword>
<dbReference type="Pfam" id="PF00083">
    <property type="entry name" value="Sugar_tr"/>
    <property type="match status" value="1"/>
</dbReference>
<organism evidence="7 8">
    <name type="scientific">Drosophila willistoni</name>
    <name type="common">Fruit fly</name>
    <dbReference type="NCBI Taxonomy" id="7260"/>
    <lineage>
        <taxon>Eukaryota</taxon>
        <taxon>Metazoa</taxon>
        <taxon>Ecdysozoa</taxon>
        <taxon>Arthropoda</taxon>
        <taxon>Hexapoda</taxon>
        <taxon>Insecta</taxon>
        <taxon>Pterygota</taxon>
        <taxon>Neoptera</taxon>
        <taxon>Endopterygota</taxon>
        <taxon>Diptera</taxon>
        <taxon>Brachycera</taxon>
        <taxon>Muscomorpha</taxon>
        <taxon>Ephydroidea</taxon>
        <taxon>Drosophilidae</taxon>
        <taxon>Drosophila</taxon>
        <taxon>Sophophora</taxon>
    </lineage>
</organism>
<dbReference type="InParanoid" id="B4N4G5"/>
<evidence type="ECO:0000313" key="7">
    <source>
        <dbReference type="EMBL" id="EDW79039.2"/>
    </source>
</evidence>
<feature type="transmembrane region" description="Helical" evidence="5">
    <location>
        <begin position="44"/>
        <end position="66"/>
    </location>
</feature>
<dbReference type="Proteomes" id="UP000007798">
    <property type="component" value="Unassembled WGS sequence"/>
</dbReference>
<evidence type="ECO:0000256" key="2">
    <source>
        <dbReference type="ARBA" id="ARBA00022692"/>
    </source>
</evidence>
<keyword evidence="2 5" id="KW-0812">Transmembrane</keyword>
<dbReference type="InterPro" id="IPR036259">
    <property type="entry name" value="MFS_trans_sf"/>
</dbReference>
<dbReference type="OrthoDB" id="2261376at2759"/>
<dbReference type="Gene3D" id="1.20.1250.20">
    <property type="entry name" value="MFS general substrate transporter like domains"/>
    <property type="match status" value="1"/>
</dbReference>
<dbReference type="PROSITE" id="PS50850">
    <property type="entry name" value="MFS"/>
    <property type="match status" value="1"/>
</dbReference>
<dbReference type="InterPro" id="IPR020846">
    <property type="entry name" value="MFS_dom"/>
</dbReference>
<feature type="transmembrane region" description="Helical" evidence="5">
    <location>
        <begin position="458"/>
        <end position="481"/>
    </location>
</feature>
<dbReference type="PANTHER" id="PTHR24064">
    <property type="entry name" value="SOLUTE CARRIER FAMILY 22 MEMBER"/>
    <property type="match status" value="1"/>
</dbReference>
<evidence type="ECO:0000256" key="1">
    <source>
        <dbReference type="ARBA" id="ARBA00004141"/>
    </source>
</evidence>
<dbReference type="AlphaFoldDB" id="B4N4G5"/>
<dbReference type="GO" id="GO:0016020">
    <property type="term" value="C:membrane"/>
    <property type="evidence" value="ECO:0007669"/>
    <property type="project" value="UniProtKB-SubCell"/>
</dbReference>
<dbReference type="InterPro" id="IPR005829">
    <property type="entry name" value="Sugar_transporter_CS"/>
</dbReference>
<dbReference type="HOGENOM" id="CLU_001265_33_4_1"/>
<feature type="transmembrane region" description="Helical" evidence="5">
    <location>
        <begin position="408"/>
        <end position="426"/>
    </location>
</feature>
<gene>
    <name evidence="7" type="primary">Dwil\GK10640</name>
    <name evidence="7" type="ORF">Dwil_GK10640</name>
</gene>
<reference evidence="7 8" key="1">
    <citation type="journal article" date="2007" name="Nature">
        <title>Evolution of genes and genomes on the Drosophila phylogeny.</title>
        <authorList>
            <consortium name="Drosophila 12 Genomes Consortium"/>
            <person name="Clark A.G."/>
            <person name="Eisen M.B."/>
            <person name="Smith D.R."/>
            <person name="Bergman C.M."/>
            <person name="Oliver B."/>
            <person name="Markow T.A."/>
            <person name="Kaufman T.C."/>
            <person name="Kellis M."/>
            <person name="Gelbart W."/>
            <person name="Iyer V.N."/>
            <person name="Pollard D.A."/>
            <person name="Sackton T.B."/>
            <person name="Larracuente A.M."/>
            <person name="Singh N.D."/>
            <person name="Abad J.P."/>
            <person name="Abt D.N."/>
            <person name="Adryan B."/>
            <person name="Aguade M."/>
            <person name="Akashi H."/>
            <person name="Anderson W.W."/>
            <person name="Aquadro C.F."/>
            <person name="Ardell D.H."/>
            <person name="Arguello R."/>
            <person name="Artieri C.G."/>
            <person name="Barbash D.A."/>
            <person name="Barker D."/>
            <person name="Barsanti P."/>
            <person name="Batterham P."/>
            <person name="Batzoglou S."/>
            <person name="Begun D."/>
            <person name="Bhutkar A."/>
            <person name="Blanco E."/>
            <person name="Bosak S.A."/>
            <person name="Bradley R.K."/>
            <person name="Brand A.D."/>
            <person name="Brent M.R."/>
            <person name="Brooks A.N."/>
            <person name="Brown R.H."/>
            <person name="Butlin R.K."/>
            <person name="Caggese C."/>
            <person name="Calvi B.R."/>
            <person name="Bernardo de Carvalho A."/>
            <person name="Caspi A."/>
            <person name="Castrezana S."/>
            <person name="Celniker S.E."/>
            <person name="Chang J.L."/>
            <person name="Chapple C."/>
            <person name="Chatterji S."/>
            <person name="Chinwalla A."/>
            <person name="Civetta A."/>
            <person name="Clifton S.W."/>
            <person name="Comeron J.M."/>
            <person name="Costello J.C."/>
            <person name="Coyne J.A."/>
            <person name="Daub J."/>
            <person name="David R.G."/>
            <person name="Delcher A.L."/>
            <person name="Delehaunty K."/>
            <person name="Do C.B."/>
            <person name="Ebling H."/>
            <person name="Edwards K."/>
            <person name="Eickbush T."/>
            <person name="Evans J.D."/>
            <person name="Filipski A."/>
            <person name="Findeiss S."/>
            <person name="Freyhult E."/>
            <person name="Fulton L."/>
            <person name="Fulton R."/>
            <person name="Garcia A.C."/>
            <person name="Gardiner A."/>
            <person name="Garfield D.A."/>
            <person name="Garvin B.E."/>
            <person name="Gibson G."/>
            <person name="Gilbert D."/>
            <person name="Gnerre S."/>
            <person name="Godfrey J."/>
            <person name="Good R."/>
            <person name="Gotea V."/>
            <person name="Gravely B."/>
            <person name="Greenberg A.J."/>
            <person name="Griffiths-Jones S."/>
            <person name="Gross S."/>
            <person name="Guigo R."/>
            <person name="Gustafson E.A."/>
            <person name="Haerty W."/>
            <person name="Hahn M.W."/>
            <person name="Halligan D.L."/>
            <person name="Halpern A.L."/>
            <person name="Halter G.M."/>
            <person name="Han M.V."/>
            <person name="Heger A."/>
            <person name="Hillier L."/>
            <person name="Hinrichs A.S."/>
            <person name="Holmes I."/>
            <person name="Hoskins R.A."/>
            <person name="Hubisz M.J."/>
            <person name="Hultmark D."/>
            <person name="Huntley M.A."/>
            <person name="Jaffe D.B."/>
            <person name="Jagadeeshan S."/>
            <person name="Jeck W.R."/>
            <person name="Johnson J."/>
            <person name="Jones C.D."/>
            <person name="Jordan W.C."/>
            <person name="Karpen G.H."/>
            <person name="Kataoka E."/>
            <person name="Keightley P.D."/>
            <person name="Kheradpour P."/>
            <person name="Kirkness E.F."/>
            <person name="Koerich L.B."/>
            <person name="Kristiansen K."/>
            <person name="Kudrna D."/>
            <person name="Kulathinal R.J."/>
            <person name="Kumar S."/>
            <person name="Kwok R."/>
            <person name="Lander E."/>
            <person name="Langley C.H."/>
            <person name="Lapoint R."/>
            <person name="Lazzaro B.P."/>
            <person name="Lee S.J."/>
            <person name="Levesque L."/>
            <person name="Li R."/>
            <person name="Lin C.F."/>
            <person name="Lin M.F."/>
            <person name="Lindblad-Toh K."/>
            <person name="Llopart A."/>
            <person name="Long M."/>
            <person name="Low L."/>
            <person name="Lozovsky E."/>
            <person name="Lu J."/>
            <person name="Luo M."/>
            <person name="Machado C.A."/>
            <person name="Makalowski W."/>
            <person name="Marzo M."/>
            <person name="Matsuda M."/>
            <person name="Matzkin L."/>
            <person name="McAllister B."/>
            <person name="McBride C.S."/>
            <person name="McKernan B."/>
            <person name="McKernan K."/>
            <person name="Mendez-Lago M."/>
            <person name="Minx P."/>
            <person name="Mollenhauer M.U."/>
            <person name="Montooth K."/>
            <person name="Mount S.M."/>
            <person name="Mu X."/>
            <person name="Myers E."/>
            <person name="Negre B."/>
            <person name="Newfeld S."/>
            <person name="Nielsen R."/>
            <person name="Noor M.A."/>
            <person name="O'Grady P."/>
            <person name="Pachter L."/>
            <person name="Papaceit M."/>
            <person name="Parisi M.J."/>
            <person name="Parisi M."/>
            <person name="Parts L."/>
            <person name="Pedersen J.S."/>
            <person name="Pesole G."/>
            <person name="Phillippy A.M."/>
            <person name="Ponting C.P."/>
            <person name="Pop M."/>
            <person name="Porcelli D."/>
            <person name="Powell J.R."/>
            <person name="Prohaska S."/>
            <person name="Pruitt K."/>
            <person name="Puig M."/>
            <person name="Quesneville H."/>
            <person name="Ram K.R."/>
            <person name="Rand D."/>
            <person name="Rasmussen M.D."/>
            <person name="Reed L.K."/>
            <person name="Reenan R."/>
            <person name="Reily A."/>
            <person name="Remington K.A."/>
            <person name="Rieger T.T."/>
            <person name="Ritchie M.G."/>
            <person name="Robin C."/>
            <person name="Rogers Y.H."/>
            <person name="Rohde C."/>
            <person name="Rozas J."/>
            <person name="Rubenfield M.J."/>
            <person name="Ruiz A."/>
            <person name="Russo S."/>
            <person name="Salzberg S.L."/>
            <person name="Sanchez-Gracia A."/>
            <person name="Saranga D.J."/>
            <person name="Sato H."/>
            <person name="Schaeffer S.W."/>
            <person name="Schatz M.C."/>
            <person name="Schlenke T."/>
            <person name="Schwartz R."/>
            <person name="Segarra C."/>
            <person name="Singh R.S."/>
            <person name="Sirot L."/>
            <person name="Sirota M."/>
            <person name="Sisneros N.B."/>
            <person name="Smith C.D."/>
            <person name="Smith T.F."/>
            <person name="Spieth J."/>
            <person name="Stage D.E."/>
            <person name="Stark A."/>
            <person name="Stephan W."/>
            <person name="Strausberg R.L."/>
            <person name="Strempel S."/>
            <person name="Sturgill D."/>
            <person name="Sutton G."/>
            <person name="Sutton G.G."/>
            <person name="Tao W."/>
            <person name="Teichmann S."/>
            <person name="Tobari Y.N."/>
            <person name="Tomimura Y."/>
            <person name="Tsolas J.M."/>
            <person name="Valente V.L."/>
            <person name="Venter E."/>
            <person name="Venter J.C."/>
            <person name="Vicario S."/>
            <person name="Vieira F.G."/>
            <person name="Vilella A.J."/>
            <person name="Villasante A."/>
            <person name="Walenz B."/>
            <person name="Wang J."/>
            <person name="Wasserman M."/>
            <person name="Watts T."/>
            <person name="Wilson D."/>
            <person name="Wilson R.K."/>
            <person name="Wing R.A."/>
            <person name="Wolfner M.F."/>
            <person name="Wong A."/>
            <person name="Wong G.K."/>
            <person name="Wu C.I."/>
            <person name="Wu G."/>
            <person name="Yamamoto D."/>
            <person name="Yang H.P."/>
            <person name="Yang S.P."/>
            <person name="Yorke J.A."/>
            <person name="Yoshida K."/>
            <person name="Zdobnov E."/>
            <person name="Zhang P."/>
            <person name="Zhang Y."/>
            <person name="Zimin A.V."/>
            <person name="Baldwin J."/>
            <person name="Abdouelleil A."/>
            <person name="Abdulkadir J."/>
            <person name="Abebe A."/>
            <person name="Abera B."/>
            <person name="Abreu J."/>
            <person name="Acer S.C."/>
            <person name="Aftuck L."/>
            <person name="Alexander A."/>
            <person name="An P."/>
            <person name="Anderson E."/>
            <person name="Anderson S."/>
            <person name="Arachi H."/>
            <person name="Azer M."/>
            <person name="Bachantsang P."/>
            <person name="Barry A."/>
            <person name="Bayul T."/>
            <person name="Berlin A."/>
            <person name="Bessette D."/>
            <person name="Bloom T."/>
            <person name="Blye J."/>
            <person name="Boguslavskiy L."/>
            <person name="Bonnet C."/>
            <person name="Boukhgalter B."/>
            <person name="Bourzgui I."/>
            <person name="Brown A."/>
            <person name="Cahill P."/>
            <person name="Channer S."/>
            <person name="Cheshatsang Y."/>
            <person name="Chuda L."/>
            <person name="Citroen M."/>
            <person name="Collymore A."/>
            <person name="Cooke P."/>
            <person name="Costello M."/>
            <person name="D'Aco K."/>
            <person name="Daza R."/>
            <person name="De Haan G."/>
            <person name="DeGray S."/>
            <person name="DeMaso C."/>
            <person name="Dhargay N."/>
            <person name="Dooley K."/>
            <person name="Dooley E."/>
            <person name="Doricent M."/>
            <person name="Dorje P."/>
            <person name="Dorjee K."/>
            <person name="Dupes A."/>
            <person name="Elong R."/>
            <person name="Falk J."/>
            <person name="Farina A."/>
            <person name="Faro S."/>
            <person name="Ferguson D."/>
            <person name="Fisher S."/>
            <person name="Foley C.D."/>
            <person name="Franke A."/>
            <person name="Friedrich D."/>
            <person name="Gadbois L."/>
            <person name="Gearin G."/>
            <person name="Gearin C.R."/>
            <person name="Giannoukos G."/>
            <person name="Goode T."/>
            <person name="Graham J."/>
            <person name="Grandbois E."/>
            <person name="Grewal S."/>
            <person name="Gyaltsen K."/>
            <person name="Hafez N."/>
            <person name="Hagos B."/>
            <person name="Hall J."/>
            <person name="Henson C."/>
            <person name="Hollinger A."/>
            <person name="Honan T."/>
            <person name="Huard M.D."/>
            <person name="Hughes L."/>
            <person name="Hurhula B."/>
            <person name="Husby M.E."/>
            <person name="Kamat A."/>
            <person name="Kanga B."/>
            <person name="Kashin S."/>
            <person name="Khazanovich D."/>
            <person name="Kisner P."/>
            <person name="Lance K."/>
            <person name="Lara M."/>
            <person name="Lee W."/>
            <person name="Lennon N."/>
            <person name="Letendre F."/>
            <person name="LeVine R."/>
            <person name="Lipovsky A."/>
            <person name="Liu X."/>
            <person name="Liu J."/>
            <person name="Liu S."/>
            <person name="Lokyitsang T."/>
            <person name="Lokyitsang Y."/>
            <person name="Lubonja R."/>
            <person name="Lui A."/>
            <person name="MacDonald P."/>
            <person name="Magnisalis V."/>
            <person name="Maru K."/>
            <person name="Matthews C."/>
            <person name="McCusker W."/>
            <person name="McDonough S."/>
            <person name="Mehta T."/>
            <person name="Meldrim J."/>
            <person name="Meneus L."/>
            <person name="Mihai O."/>
            <person name="Mihalev A."/>
            <person name="Mihova T."/>
            <person name="Mittelman R."/>
            <person name="Mlenga V."/>
            <person name="Montmayeur A."/>
            <person name="Mulrain L."/>
            <person name="Navidi A."/>
            <person name="Naylor J."/>
            <person name="Negash T."/>
            <person name="Nguyen T."/>
            <person name="Nguyen N."/>
            <person name="Nicol R."/>
            <person name="Norbu C."/>
            <person name="Norbu N."/>
            <person name="Novod N."/>
            <person name="O'Neill B."/>
            <person name="Osman S."/>
            <person name="Markiewicz E."/>
            <person name="Oyono O.L."/>
            <person name="Patti C."/>
            <person name="Phunkhang P."/>
            <person name="Pierre F."/>
            <person name="Priest M."/>
            <person name="Raghuraman S."/>
            <person name="Rege F."/>
            <person name="Reyes R."/>
            <person name="Rise C."/>
            <person name="Rogov P."/>
            <person name="Ross K."/>
            <person name="Ryan E."/>
            <person name="Settipalli S."/>
            <person name="Shea T."/>
            <person name="Sherpa N."/>
            <person name="Shi L."/>
            <person name="Shih D."/>
            <person name="Sparrow T."/>
            <person name="Spaulding J."/>
            <person name="Stalker J."/>
            <person name="Stange-Thomann N."/>
            <person name="Stavropoulos S."/>
            <person name="Stone C."/>
            <person name="Strader C."/>
            <person name="Tesfaye S."/>
            <person name="Thomson T."/>
            <person name="Thoulutsang Y."/>
            <person name="Thoulutsang D."/>
            <person name="Topham K."/>
            <person name="Topping I."/>
            <person name="Tsamla T."/>
            <person name="Vassiliev H."/>
            <person name="Vo A."/>
            <person name="Wangchuk T."/>
            <person name="Wangdi T."/>
            <person name="Weiand M."/>
            <person name="Wilkinson J."/>
            <person name="Wilson A."/>
            <person name="Yadav S."/>
            <person name="Young G."/>
            <person name="Yu Q."/>
            <person name="Zembek L."/>
            <person name="Zhong D."/>
            <person name="Zimmer A."/>
            <person name="Zwirko Z."/>
            <person name="Jaffe D.B."/>
            <person name="Alvarez P."/>
            <person name="Brockman W."/>
            <person name="Butler J."/>
            <person name="Chin C."/>
            <person name="Gnerre S."/>
            <person name="Grabherr M."/>
            <person name="Kleber M."/>
            <person name="Mauceli E."/>
            <person name="MacCallum I."/>
        </authorList>
    </citation>
    <scope>NUCLEOTIDE SEQUENCE [LARGE SCALE GENOMIC DNA]</scope>
    <source>
        <strain evidence="8">Tucson 14030-0811.24</strain>
    </source>
</reference>